<feature type="transmembrane region" description="Helical" evidence="7">
    <location>
        <begin position="348"/>
        <end position="372"/>
    </location>
</feature>
<proteinExistence type="inferred from homology"/>
<name>A0A8J7UX85_9BACT</name>
<evidence type="ECO:0000256" key="7">
    <source>
        <dbReference type="SAM" id="Phobius"/>
    </source>
</evidence>
<dbReference type="Pfam" id="PF12704">
    <property type="entry name" value="MacB_PCD"/>
    <property type="match status" value="1"/>
</dbReference>
<evidence type="ECO:0000256" key="3">
    <source>
        <dbReference type="ARBA" id="ARBA00022692"/>
    </source>
</evidence>
<dbReference type="GO" id="GO:0005886">
    <property type="term" value="C:plasma membrane"/>
    <property type="evidence" value="ECO:0007669"/>
    <property type="project" value="UniProtKB-SubCell"/>
</dbReference>
<evidence type="ECO:0000256" key="1">
    <source>
        <dbReference type="ARBA" id="ARBA00004651"/>
    </source>
</evidence>
<dbReference type="PANTHER" id="PTHR30572:SF4">
    <property type="entry name" value="ABC TRANSPORTER PERMEASE YTRF"/>
    <property type="match status" value="1"/>
</dbReference>
<dbReference type="EMBL" id="JAFIDN010000007">
    <property type="protein sequence ID" value="MBP3193044.1"/>
    <property type="molecule type" value="Genomic_DNA"/>
</dbReference>
<dbReference type="InterPro" id="IPR050250">
    <property type="entry name" value="Macrolide_Exporter_MacB"/>
</dbReference>
<evidence type="ECO:0000256" key="2">
    <source>
        <dbReference type="ARBA" id="ARBA00022475"/>
    </source>
</evidence>
<feature type="domain" description="ABC3 transporter permease C-terminal" evidence="8">
    <location>
        <begin position="269"/>
        <end position="382"/>
    </location>
</feature>
<feature type="transmembrane region" description="Helical" evidence="7">
    <location>
        <begin position="265"/>
        <end position="290"/>
    </location>
</feature>
<evidence type="ECO:0000256" key="4">
    <source>
        <dbReference type="ARBA" id="ARBA00022989"/>
    </source>
</evidence>
<keyword evidence="5 7" id="KW-0472">Membrane</keyword>
<dbReference type="Proteomes" id="UP000673975">
    <property type="component" value="Unassembled WGS sequence"/>
</dbReference>
<comment type="similarity">
    <text evidence="6">Belongs to the ABC-4 integral membrane protein family.</text>
</comment>
<evidence type="ECO:0000256" key="6">
    <source>
        <dbReference type="ARBA" id="ARBA00038076"/>
    </source>
</evidence>
<evidence type="ECO:0000313" key="10">
    <source>
        <dbReference type="EMBL" id="MBP3193044.1"/>
    </source>
</evidence>
<evidence type="ECO:0000313" key="11">
    <source>
        <dbReference type="Proteomes" id="UP000673975"/>
    </source>
</evidence>
<evidence type="ECO:0000259" key="9">
    <source>
        <dbReference type="Pfam" id="PF12704"/>
    </source>
</evidence>
<comment type="caution">
    <text evidence="10">The sequence shown here is derived from an EMBL/GenBank/DDBJ whole genome shotgun (WGS) entry which is preliminary data.</text>
</comment>
<evidence type="ECO:0000259" key="8">
    <source>
        <dbReference type="Pfam" id="PF02687"/>
    </source>
</evidence>
<feature type="transmembrane region" description="Helical" evidence="7">
    <location>
        <begin position="310"/>
        <end position="336"/>
    </location>
</feature>
<protein>
    <submittedName>
        <fullName evidence="10">ABC transporter permease</fullName>
    </submittedName>
</protein>
<dbReference type="GO" id="GO:0022857">
    <property type="term" value="F:transmembrane transporter activity"/>
    <property type="evidence" value="ECO:0007669"/>
    <property type="project" value="TreeGrafter"/>
</dbReference>
<evidence type="ECO:0000256" key="5">
    <source>
        <dbReference type="ARBA" id="ARBA00023136"/>
    </source>
</evidence>
<reference evidence="10" key="1">
    <citation type="submission" date="2021-02" db="EMBL/GenBank/DDBJ databases">
        <title>Natronogracilivirga saccharolytica gen. nov. sp. nov. a new anaerobic, haloalkiliphilic carbohydrate-fermenting bacterium from soda lake and proposing of Cyclonatronumiaceae fam. nov. in the phylum Balneolaeota.</title>
        <authorList>
            <person name="Zhilina T.N."/>
            <person name="Sorokin D.Y."/>
            <person name="Zavarzina D.G."/>
            <person name="Toshchakov S.V."/>
            <person name="Kublanov I.V."/>
        </authorList>
    </citation>
    <scope>NUCLEOTIDE SEQUENCE</scope>
    <source>
        <strain evidence="10">Z-1702</strain>
    </source>
</reference>
<dbReference type="InterPro" id="IPR025857">
    <property type="entry name" value="MacB_PCD"/>
</dbReference>
<keyword evidence="2" id="KW-1003">Cell membrane</keyword>
<gene>
    <name evidence="10" type="ORF">NATSA_10250</name>
</gene>
<comment type="subcellular location">
    <subcellularLocation>
        <location evidence="1">Cell membrane</location>
        <topology evidence="1">Multi-pass membrane protein</topology>
    </subcellularLocation>
</comment>
<dbReference type="InterPro" id="IPR003838">
    <property type="entry name" value="ABC3_permease_C"/>
</dbReference>
<feature type="domain" description="MacB-like periplasmic core" evidence="9">
    <location>
        <begin position="4"/>
        <end position="228"/>
    </location>
</feature>
<keyword evidence="4 7" id="KW-1133">Transmembrane helix</keyword>
<dbReference type="PANTHER" id="PTHR30572">
    <property type="entry name" value="MEMBRANE COMPONENT OF TRANSPORTER-RELATED"/>
    <property type="match status" value="1"/>
</dbReference>
<accession>A0A8J7UX85</accession>
<keyword evidence="11" id="KW-1185">Reference proteome</keyword>
<sequence length="389" mass="42221">MMRTLLTALGIVIGIGAVIAVVGLGQGASYQVEEQVNRLGQNVVLVFPEERQLGGDEPISTHRVNRLTVEDALAIEEEIPEVIAASPEVRSQRVVTYGNEYWHTPIYGQSAHYLQIRNWGIESGRMYTEEELENAETVAVIGQTVLDALFDGADPIGETIRVHGLPLRIIGVLEPKGMSLMGSVQDDLILVPYTTAFQRISGRTHAMVINTQVYDESAMDMAALKITDLLRERHGRASHQDDGFTIQTQEEVADAATETSRVMTVLLSTIAGISLFVGGIGIMNVMLVSVTERTREIGLRLALGARNRDVLSQFLFEAVILCLLGGLGGIVIGYASTEVIAVYAGWPALFSVHAMALAVSVSAAVGIFFGFYPAWKASRLDPIVALRQE</sequence>
<dbReference type="AlphaFoldDB" id="A0A8J7UX85"/>
<keyword evidence="3 7" id="KW-0812">Transmembrane</keyword>
<organism evidence="10 11">
    <name type="scientific">Natronogracilivirga saccharolytica</name>
    <dbReference type="NCBI Taxonomy" id="2812953"/>
    <lineage>
        <taxon>Bacteria</taxon>
        <taxon>Pseudomonadati</taxon>
        <taxon>Balneolota</taxon>
        <taxon>Balneolia</taxon>
        <taxon>Balneolales</taxon>
        <taxon>Cyclonatronaceae</taxon>
        <taxon>Natronogracilivirga</taxon>
    </lineage>
</organism>
<dbReference type="Pfam" id="PF02687">
    <property type="entry name" value="FtsX"/>
    <property type="match status" value="1"/>
</dbReference>